<comment type="caution">
    <text evidence="2">The sequence shown here is derived from an EMBL/GenBank/DDBJ whole genome shotgun (WGS) entry which is preliminary data.</text>
</comment>
<proteinExistence type="inferred from homology"/>
<keyword evidence="3" id="KW-1185">Reference proteome</keyword>
<evidence type="ECO:0000313" key="2">
    <source>
        <dbReference type="EMBL" id="KAK7195191.1"/>
    </source>
</evidence>
<accession>A0AAW0EPR7</accession>
<sequence>MNYNVSPAAVVLDCGSFHSRAGFGGERGPRLDVPTLVGYPRHRGVAMAAGMKEQEVGEEALLKQGALDVHHPIQDGFINDWGDVEKLWSHLFFNELRVSPETHCFLLTQPVNTSAAQRERTLEIMMDTFHAHALYLGTSQVLSLYSYGLTTGLVVDSGKSVTRAVPIHEGYALGRHVTQSPVAGAALTRYLGGLLREQGYALGTATEQEFLNRAKENLCYVQPSTHVPRATASDAFLTATTTTTTASLGQRLGGAHGGSAATTPTTTVTAKDGVGRAIAAAAENQMSADADADDADSASAAAAAKVLAMGGTADFILPDGQRIPLTAERHETTEVHFNYSLLAAMDSNGKESITYEPRCKVRTDMGDLFHPSFEKGLSWLPFAAVNNCEAALRPQLYANMVLAGGSASFPGLKPRLEAEVRQLYRESHPSEAVVPIHLRDMPCRAYSAWLGGSMLAQTAVFQHLVVSRKEYEEEGARVIHYKSL</sequence>
<dbReference type="Gene3D" id="3.90.640.10">
    <property type="entry name" value="Actin, Chain A, domain 4"/>
    <property type="match status" value="1"/>
</dbReference>
<protein>
    <submittedName>
        <fullName evidence="2">Actin-like protein</fullName>
    </submittedName>
</protein>
<comment type="similarity">
    <text evidence="1">Belongs to the actin family.</text>
</comment>
<dbReference type="SUPFAM" id="SSF53067">
    <property type="entry name" value="Actin-like ATPase domain"/>
    <property type="match status" value="2"/>
</dbReference>
<dbReference type="AlphaFoldDB" id="A0AAW0EPR7"/>
<dbReference type="EMBL" id="JAECZO010000049">
    <property type="protein sequence ID" value="KAK7195191.1"/>
    <property type="molecule type" value="Genomic_DNA"/>
</dbReference>
<dbReference type="InterPro" id="IPR043129">
    <property type="entry name" value="ATPase_NBD"/>
</dbReference>
<gene>
    <name evidence="2" type="ORF">NESM_000443900</name>
</gene>
<dbReference type="Pfam" id="PF00022">
    <property type="entry name" value="Actin"/>
    <property type="match status" value="1"/>
</dbReference>
<dbReference type="PRINTS" id="PR00190">
    <property type="entry name" value="ACTIN"/>
</dbReference>
<reference evidence="2 3" key="1">
    <citation type="journal article" date="2021" name="MBio">
        <title>A New Model Trypanosomatid, Novymonas esmeraldas: Genomic Perception of Its 'Candidatus Pandoraea novymonadis' Endosymbiont.</title>
        <authorList>
            <person name="Zakharova A."/>
            <person name="Saura A."/>
            <person name="Butenko A."/>
            <person name="Podesvova L."/>
            <person name="Warmusova S."/>
            <person name="Kostygov A.Y."/>
            <person name="Nenarokova A."/>
            <person name="Lukes J."/>
            <person name="Opperdoes F.R."/>
            <person name="Yurchenko V."/>
        </authorList>
    </citation>
    <scope>NUCLEOTIDE SEQUENCE [LARGE SCALE GENOMIC DNA]</scope>
    <source>
        <strain evidence="2 3">E262AT.01</strain>
    </source>
</reference>
<evidence type="ECO:0000313" key="3">
    <source>
        <dbReference type="Proteomes" id="UP001430356"/>
    </source>
</evidence>
<dbReference type="Gene3D" id="3.30.420.40">
    <property type="match status" value="3"/>
</dbReference>
<name>A0AAW0EPR7_9TRYP</name>
<dbReference type="FunFam" id="3.30.420.40:FF:000050">
    <property type="entry name" value="Actin, alpha skeletal muscle"/>
    <property type="match status" value="1"/>
</dbReference>
<organism evidence="2 3">
    <name type="scientific">Novymonas esmeraldas</name>
    <dbReference type="NCBI Taxonomy" id="1808958"/>
    <lineage>
        <taxon>Eukaryota</taxon>
        <taxon>Discoba</taxon>
        <taxon>Euglenozoa</taxon>
        <taxon>Kinetoplastea</taxon>
        <taxon>Metakinetoplastina</taxon>
        <taxon>Trypanosomatida</taxon>
        <taxon>Trypanosomatidae</taxon>
        <taxon>Novymonas</taxon>
    </lineage>
</organism>
<dbReference type="Proteomes" id="UP001430356">
    <property type="component" value="Unassembled WGS sequence"/>
</dbReference>
<dbReference type="InterPro" id="IPR004000">
    <property type="entry name" value="Actin"/>
</dbReference>
<evidence type="ECO:0000256" key="1">
    <source>
        <dbReference type="RuleBase" id="RU000487"/>
    </source>
</evidence>
<dbReference type="PANTHER" id="PTHR11937">
    <property type="entry name" value="ACTIN"/>
    <property type="match status" value="1"/>
</dbReference>
<dbReference type="SMART" id="SM00268">
    <property type="entry name" value="ACTIN"/>
    <property type="match status" value="1"/>
</dbReference>
<dbReference type="FunFam" id="3.30.420.40:FF:000366">
    <property type="entry name" value="Putative actin-like protein"/>
    <property type="match status" value="1"/>
</dbReference>